<gene>
    <name evidence="1" type="ORF">PAXRUDRAFT_744193</name>
</gene>
<dbReference type="EMBL" id="KN824913">
    <property type="protein sequence ID" value="KIK97946.1"/>
    <property type="molecule type" value="Genomic_DNA"/>
</dbReference>
<evidence type="ECO:0000313" key="2">
    <source>
        <dbReference type="Proteomes" id="UP000054538"/>
    </source>
</evidence>
<dbReference type="Proteomes" id="UP000054538">
    <property type="component" value="Unassembled WGS sequence"/>
</dbReference>
<sequence length="136" mass="15023">MGLCGRWRGRQDGPVISLPRPEVLKWYGSLVVISADCRLAMGGAQVQNMSGELCGDERLEVREVTSFGRTYAVHQTCRKPGKGFIFGTCLFHQCLPITTLHCMAKESSSVNVKGRCLRCDLLAVVVGISERVRYAM</sequence>
<name>A0A0D0E226_9AGAM</name>
<keyword evidence="2" id="KW-1185">Reference proteome</keyword>
<reference evidence="1 2" key="1">
    <citation type="submission" date="2014-04" db="EMBL/GenBank/DDBJ databases">
        <authorList>
            <consortium name="DOE Joint Genome Institute"/>
            <person name="Kuo A."/>
            <person name="Kohler A."/>
            <person name="Jargeat P."/>
            <person name="Nagy L.G."/>
            <person name="Floudas D."/>
            <person name="Copeland A."/>
            <person name="Barry K.W."/>
            <person name="Cichocki N."/>
            <person name="Veneault-Fourrey C."/>
            <person name="LaButti K."/>
            <person name="Lindquist E.A."/>
            <person name="Lipzen A."/>
            <person name="Lundell T."/>
            <person name="Morin E."/>
            <person name="Murat C."/>
            <person name="Sun H."/>
            <person name="Tunlid A."/>
            <person name="Henrissat B."/>
            <person name="Grigoriev I.V."/>
            <person name="Hibbett D.S."/>
            <person name="Martin F."/>
            <person name="Nordberg H.P."/>
            <person name="Cantor M.N."/>
            <person name="Hua S.X."/>
        </authorList>
    </citation>
    <scope>NUCLEOTIDE SEQUENCE [LARGE SCALE GENOMIC DNA]</scope>
    <source>
        <strain evidence="1 2">Ve08.2h10</strain>
    </source>
</reference>
<dbReference type="InParanoid" id="A0A0D0E226"/>
<dbReference type="AlphaFoldDB" id="A0A0D0E226"/>
<organism evidence="1 2">
    <name type="scientific">Paxillus rubicundulus Ve08.2h10</name>
    <dbReference type="NCBI Taxonomy" id="930991"/>
    <lineage>
        <taxon>Eukaryota</taxon>
        <taxon>Fungi</taxon>
        <taxon>Dikarya</taxon>
        <taxon>Basidiomycota</taxon>
        <taxon>Agaricomycotina</taxon>
        <taxon>Agaricomycetes</taxon>
        <taxon>Agaricomycetidae</taxon>
        <taxon>Boletales</taxon>
        <taxon>Paxilineae</taxon>
        <taxon>Paxillaceae</taxon>
        <taxon>Paxillus</taxon>
    </lineage>
</organism>
<protein>
    <submittedName>
        <fullName evidence="1">Uncharacterized protein</fullName>
    </submittedName>
</protein>
<evidence type="ECO:0000313" key="1">
    <source>
        <dbReference type="EMBL" id="KIK97946.1"/>
    </source>
</evidence>
<dbReference type="HOGENOM" id="CLU_1876115_0_0_1"/>
<accession>A0A0D0E226</accession>
<reference evidence="2" key="2">
    <citation type="submission" date="2015-01" db="EMBL/GenBank/DDBJ databases">
        <title>Evolutionary Origins and Diversification of the Mycorrhizal Mutualists.</title>
        <authorList>
            <consortium name="DOE Joint Genome Institute"/>
            <consortium name="Mycorrhizal Genomics Consortium"/>
            <person name="Kohler A."/>
            <person name="Kuo A."/>
            <person name="Nagy L.G."/>
            <person name="Floudas D."/>
            <person name="Copeland A."/>
            <person name="Barry K.W."/>
            <person name="Cichocki N."/>
            <person name="Veneault-Fourrey C."/>
            <person name="LaButti K."/>
            <person name="Lindquist E.A."/>
            <person name="Lipzen A."/>
            <person name="Lundell T."/>
            <person name="Morin E."/>
            <person name="Murat C."/>
            <person name="Riley R."/>
            <person name="Ohm R."/>
            <person name="Sun H."/>
            <person name="Tunlid A."/>
            <person name="Henrissat B."/>
            <person name="Grigoriev I.V."/>
            <person name="Hibbett D.S."/>
            <person name="Martin F."/>
        </authorList>
    </citation>
    <scope>NUCLEOTIDE SEQUENCE [LARGE SCALE GENOMIC DNA]</scope>
    <source>
        <strain evidence="2">Ve08.2h10</strain>
    </source>
</reference>
<proteinExistence type="predicted"/>